<dbReference type="EMBL" id="LZSO01000026">
    <property type="protein sequence ID" value="OBB29084.1"/>
    <property type="molecule type" value="Genomic_DNA"/>
</dbReference>
<protein>
    <submittedName>
        <fullName evidence="1">Uncharacterized protein</fullName>
    </submittedName>
</protein>
<dbReference type="Proteomes" id="UP000093902">
    <property type="component" value="Unassembled WGS sequence"/>
</dbReference>
<organism evidence="1 2">
    <name type="scientific">Mycolicibacterium peregrinum</name>
    <name type="common">Mycobacterium peregrinum</name>
    <dbReference type="NCBI Taxonomy" id="43304"/>
    <lineage>
        <taxon>Bacteria</taxon>
        <taxon>Bacillati</taxon>
        <taxon>Actinomycetota</taxon>
        <taxon>Actinomycetes</taxon>
        <taxon>Mycobacteriales</taxon>
        <taxon>Mycobacteriaceae</taxon>
        <taxon>Mycolicibacterium</taxon>
    </lineage>
</organism>
<sequence>MQDLRIAIQPVIDSVRETVLPVLESFSDWLPSLVPAYDMFGEITAFLREWVPNWPSDLDTEKAWDITGTGIPLAFVPCPSIVHALVAADTGRDRLDILMDSKDRILKDCRDALDPDDGSPVAESLAMLPPLLLEAIDVLEAGHVAACCTLATSVIDSALRRTSKKTFNYNVVRTGSVKIKLQEAVAKNEFRVALAERPLHSLLEEWRPDIPKPMPSMPSRHVVAHWADPSHMTEVNAIITTMAATSLILGLAEREAVSALIDGEMR</sequence>
<dbReference type="AlphaFoldDB" id="A0A1A0R5N9"/>
<name>A0A1A0R5N9_MYCPR</name>
<reference evidence="2" key="1">
    <citation type="submission" date="2016-06" db="EMBL/GenBank/DDBJ databases">
        <authorList>
            <person name="Sutton G."/>
            <person name="Brinkac L."/>
            <person name="Sanka R."/>
            <person name="Adams M."/>
            <person name="Lau E."/>
            <person name="Mehaffy C."/>
            <person name="Tameris M."/>
            <person name="Hatherill M."/>
            <person name="Hanekom W."/>
            <person name="Mahomed H."/>
            <person name="Mcshane H."/>
        </authorList>
    </citation>
    <scope>NUCLEOTIDE SEQUENCE [LARGE SCALE GENOMIC DNA]</scope>
    <source>
        <strain evidence="2">852002-51209_SCH5440388</strain>
    </source>
</reference>
<evidence type="ECO:0000313" key="2">
    <source>
        <dbReference type="Proteomes" id="UP000093902"/>
    </source>
</evidence>
<proteinExistence type="predicted"/>
<gene>
    <name evidence="1" type="ORF">A5792_19930</name>
</gene>
<accession>A0A1A0R5N9</accession>
<comment type="caution">
    <text evidence="1">The sequence shown here is derived from an EMBL/GenBank/DDBJ whole genome shotgun (WGS) entry which is preliminary data.</text>
</comment>
<evidence type="ECO:0000313" key="1">
    <source>
        <dbReference type="EMBL" id="OBB29084.1"/>
    </source>
</evidence>